<accession>K9EEJ8</accession>
<dbReference type="RefSeq" id="WP_003776670.1">
    <property type="nucleotide sequence ID" value="NZ_JH992957.1"/>
</dbReference>
<dbReference type="SUPFAM" id="SSF52374">
    <property type="entry name" value="Nucleotidylyl transferase"/>
    <property type="match status" value="1"/>
</dbReference>
<dbReference type="Proteomes" id="UP000009875">
    <property type="component" value="Unassembled WGS sequence"/>
</dbReference>
<dbReference type="NCBIfam" id="TIGR00125">
    <property type="entry name" value="cyt_tran_rel"/>
    <property type="match status" value="1"/>
</dbReference>
<dbReference type="GO" id="GO:0009398">
    <property type="term" value="P:FMN biosynthetic process"/>
    <property type="evidence" value="ECO:0007669"/>
    <property type="project" value="UniProtKB-UniRule"/>
</dbReference>
<evidence type="ECO:0000256" key="2">
    <source>
        <dbReference type="ARBA" id="ARBA00005201"/>
    </source>
</evidence>
<dbReference type="InterPro" id="IPR002606">
    <property type="entry name" value="Riboflavin_kinase_bac"/>
</dbReference>
<comment type="catalytic activity">
    <reaction evidence="12 14">
        <text>riboflavin + ATP = FMN + ADP + H(+)</text>
        <dbReference type="Rhea" id="RHEA:14357"/>
        <dbReference type="ChEBI" id="CHEBI:15378"/>
        <dbReference type="ChEBI" id="CHEBI:30616"/>
        <dbReference type="ChEBI" id="CHEBI:57986"/>
        <dbReference type="ChEBI" id="CHEBI:58210"/>
        <dbReference type="ChEBI" id="CHEBI:456216"/>
        <dbReference type="EC" id="2.7.1.26"/>
    </reaction>
</comment>
<organism evidence="16 17">
    <name type="scientific">Alloiococcus otitis ATCC 51267</name>
    <dbReference type="NCBI Taxonomy" id="883081"/>
    <lineage>
        <taxon>Bacteria</taxon>
        <taxon>Bacillati</taxon>
        <taxon>Bacillota</taxon>
        <taxon>Bacilli</taxon>
        <taxon>Lactobacillales</taxon>
        <taxon>Carnobacteriaceae</taxon>
        <taxon>Alloiococcus</taxon>
    </lineage>
</organism>
<dbReference type="EC" id="2.7.7.2" evidence="14"/>
<comment type="catalytic activity">
    <reaction evidence="13 14">
        <text>FMN + ATP + H(+) = FAD + diphosphate</text>
        <dbReference type="Rhea" id="RHEA:17237"/>
        <dbReference type="ChEBI" id="CHEBI:15378"/>
        <dbReference type="ChEBI" id="CHEBI:30616"/>
        <dbReference type="ChEBI" id="CHEBI:33019"/>
        <dbReference type="ChEBI" id="CHEBI:57692"/>
        <dbReference type="ChEBI" id="CHEBI:58210"/>
        <dbReference type="EC" id="2.7.7.2"/>
    </reaction>
</comment>
<evidence type="ECO:0000256" key="4">
    <source>
        <dbReference type="ARBA" id="ARBA00022643"/>
    </source>
</evidence>
<dbReference type="UniPathway" id="UPA00277">
    <property type="reaction ID" value="UER00407"/>
</dbReference>
<comment type="pathway">
    <text evidence="1 14">Cofactor biosynthesis; FAD biosynthesis; FAD from FMN: step 1/1.</text>
</comment>
<comment type="similarity">
    <text evidence="14">Belongs to the ribF family.</text>
</comment>
<evidence type="ECO:0000313" key="17">
    <source>
        <dbReference type="Proteomes" id="UP000009875"/>
    </source>
</evidence>
<dbReference type="eggNOG" id="COG0196">
    <property type="taxonomic scope" value="Bacteria"/>
</dbReference>
<keyword evidence="11" id="KW-0511">Multifunctional enzyme</keyword>
<dbReference type="EC" id="2.7.1.26" evidence="14"/>
<evidence type="ECO:0000256" key="10">
    <source>
        <dbReference type="ARBA" id="ARBA00022840"/>
    </source>
</evidence>
<dbReference type="NCBIfam" id="TIGR00083">
    <property type="entry name" value="ribF"/>
    <property type="match status" value="1"/>
</dbReference>
<feature type="domain" description="Riboflavin kinase" evidence="15">
    <location>
        <begin position="186"/>
        <end position="311"/>
    </location>
</feature>
<evidence type="ECO:0000256" key="13">
    <source>
        <dbReference type="ARBA" id="ARBA00049494"/>
    </source>
</evidence>
<evidence type="ECO:0000256" key="1">
    <source>
        <dbReference type="ARBA" id="ARBA00004726"/>
    </source>
</evidence>
<dbReference type="InterPro" id="IPR015865">
    <property type="entry name" value="Riboflavin_kinase_bac/euk"/>
</dbReference>
<dbReference type="GO" id="GO:0009231">
    <property type="term" value="P:riboflavin biosynthetic process"/>
    <property type="evidence" value="ECO:0007669"/>
    <property type="project" value="InterPro"/>
</dbReference>
<dbReference type="GO" id="GO:0008531">
    <property type="term" value="F:riboflavin kinase activity"/>
    <property type="evidence" value="ECO:0007669"/>
    <property type="project" value="UniProtKB-UniRule"/>
</dbReference>
<evidence type="ECO:0000259" key="15">
    <source>
        <dbReference type="SMART" id="SM00904"/>
    </source>
</evidence>
<keyword evidence="17" id="KW-1185">Reference proteome</keyword>
<dbReference type="GO" id="GO:0006747">
    <property type="term" value="P:FAD biosynthetic process"/>
    <property type="evidence" value="ECO:0007669"/>
    <property type="project" value="UniProtKB-UniRule"/>
</dbReference>
<dbReference type="SUPFAM" id="SSF82114">
    <property type="entry name" value="Riboflavin kinase-like"/>
    <property type="match status" value="1"/>
</dbReference>
<dbReference type="GO" id="GO:0003919">
    <property type="term" value="F:FMN adenylyltransferase activity"/>
    <property type="evidence" value="ECO:0007669"/>
    <property type="project" value="UniProtKB-UniRule"/>
</dbReference>
<protein>
    <recommendedName>
        <fullName evidence="14">Riboflavin biosynthesis protein</fullName>
    </recommendedName>
    <domain>
        <recommendedName>
            <fullName evidence="14">Riboflavin kinase</fullName>
            <ecNumber evidence="14">2.7.1.26</ecNumber>
        </recommendedName>
        <alternativeName>
            <fullName evidence="14">Flavokinase</fullName>
        </alternativeName>
    </domain>
    <domain>
        <recommendedName>
            <fullName evidence="14">FMN adenylyltransferase</fullName>
            <ecNumber evidence="14">2.7.7.2</ecNumber>
        </recommendedName>
        <alternativeName>
            <fullName evidence="14">FAD pyrophosphorylase</fullName>
        </alternativeName>
        <alternativeName>
            <fullName evidence="14">FAD synthase</fullName>
        </alternativeName>
    </domain>
</protein>
<dbReference type="HOGENOM" id="CLU_048437_0_2_9"/>
<evidence type="ECO:0000256" key="7">
    <source>
        <dbReference type="ARBA" id="ARBA00022741"/>
    </source>
</evidence>
<dbReference type="UniPathway" id="UPA00276">
    <property type="reaction ID" value="UER00406"/>
</dbReference>
<evidence type="ECO:0000256" key="12">
    <source>
        <dbReference type="ARBA" id="ARBA00047880"/>
    </source>
</evidence>
<keyword evidence="6 14" id="KW-0548">Nucleotidyltransferase</keyword>
<dbReference type="InterPro" id="IPR014729">
    <property type="entry name" value="Rossmann-like_a/b/a_fold"/>
</dbReference>
<dbReference type="Gene3D" id="3.40.50.620">
    <property type="entry name" value="HUPs"/>
    <property type="match status" value="1"/>
</dbReference>
<keyword evidence="8 14" id="KW-0418">Kinase</keyword>
<evidence type="ECO:0000256" key="11">
    <source>
        <dbReference type="ARBA" id="ARBA00023268"/>
    </source>
</evidence>
<comment type="pathway">
    <text evidence="2 14">Cofactor biosynthesis; FMN biosynthesis; FMN from riboflavin (ATP route): step 1/1.</text>
</comment>
<keyword evidence="5 14" id="KW-0808">Transferase</keyword>
<dbReference type="PANTHER" id="PTHR22749">
    <property type="entry name" value="RIBOFLAVIN KINASE/FMN ADENYLYLTRANSFERASE"/>
    <property type="match status" value="1"/>
</dbReference>
<dbReference type="PIRSF" id="PIRSF004491">
    <property type="entry name" value="FAD_Synth"/>
    <property type="match status" value="1"/>
</dbReference>
<evidence type="ECO:0000256" key="6">
    <source>
        <dbReference type="ARBA" id="ARBA00022695"/>
    </source>
</evidence>
<evidence type="ECO:0000256" key="8">
    <source>
        <dbReference type="ARBA" id="ARBA00022777"/>
    </source>
</evidence>
<dbReference type="Pfam" id="PF01687">
    <property type="entry name" value="Flavokinase"/>
    <property type="match status" value="1"/>
</dbReference>
<keyword evidence="4 14" id="KW-0288">FMN</keyword>
<comment type="caution">
    <text evidence="16">The sequence shown here is derived from an EMBL/GenBank/DDBJ whole genome shotgun (WGS) entry which is preliminary data.</text>
</comment>
<keyword evidence="7 14" id="KW-0547">Nucleotide-binding</keyword>
<dbReference type="InterPro" id="IPR015864">
    <property type="entry name" value="FAD_synthase"/>
</dbReference>
<evidence type="ECO:0000256" key="3">
    <source>
        <dbReference type="ARBA" id="ARBA00022630"/>
    </source>
</evidence>
<dbReference type="STRING" id="883081.HMPREF9698_00318"/>
<dbReference type="SMART" id="SM00904">
    <property type="entry name" value="Flavokinase"/>
    <property type="match status" value="1"/>
</dbReference>
<dbReference type="PANTHER" id="PTHR22749:SF6">
    <property type="entry name" value="RIBOFLAVIN KINASE"/>
    <property type="match status" value="1"/>
</dbReference>
<dbReference type="OrthoDB" id="9803667at2"/>
<dbReference type="PATRIC" id="fig|883081.3.peg.320"/>
<evidence type="ECO:0000256" key="9">
    <source>
        <dbReference type="ARBA" id="ARBA00022827"/>
    </source>
</evidence>
<dbReference type="GO" id="GO:0005524">
    <property type="term" value="F:ATP binding"/>
    <property type="evidence" value="ECO:0007669"/>
    <property type="project" value="UniProtKB-UniRule"/>
</dbReference>
<evidence type="ECO:0000256" key="14">
    <source>
        <dbReference type="PIRNR" id="PIRNR004491"/>
    </source>
</evidence>
<sequence>MQVKKIHHPYQPADLHRDEIVLILGFFDGVHRGHAKVIKEGVQLAQDQGLTSVVMTFNRHPSLVYQKYDPSRHAYLTTRERKLDLIERLGVDILYEMDFTSSLGALTPEEFVQDYMVDWHAKYVVAGFDYTYGKKDIANMERLPKLAQGRFEVKTVQMYSDDQGKISSTRIRQLIANGQVKAANQLLGYYYETSGYVIHGEARGRDLGYPTANIEPHPQVFLPGVGIYTVAIQVNGQWYGGMASIGYNVTFGFRNNQSIEVNIFDFDQMIYGENVRIKWLDYLRSEEKFDSSQDLIDQLGKDQKDSEKRLADLDPDCLY</sequence>
<dbReference type="Gene3D" id="2.40.30.30">
    <property type="entry name" value="Riboflavin kinase-like"/>
    <property type="match status" value="1"/>
</dbReference>
<evidence type="ECO:0000313" key="16">
    <source>
        <dbReference type="EMBL" id="EKU94286.1"/>
    </source>
</evidence>
<gene>
    <name evidence="16" type="ORF">HMPREF9698_00318</name>
</gene>
<dbReference type="Pfam" id="PF06574">
    <property type="entry name" value="FAD_syn"/>
    <property type="match status" value="1"/>
</dbReference>
<dbReference type="EMBL" id="AGXA01000004">
    <property type="protein sequence ID" value="EKU94286.1"/>
    <property type="molecule type" value="Genomic_DNA"/>
</dbReference>
<dbReference type="FunFam" id="3.40.50.620:FF:000021">
    <property type="entry name" value="Riboflavin biosynthesis protein"/>
    <property type="match status" value="1"/>
</dbReference>
<keyword evidence="10 14" id="KW-0067">ATP-binding</keyword>
<reference evidence="16 17" key="1">
    <citation type="submission" date="2012-09" db="EMBL/GenBank/DDBJ databases">
        <title>The Genome Sequence of Alloiococcus otitis ATCC 51267.</title>
        <authorList>
            <consortium name="The Broad Institute Genome Sequencing Platform"/>
            <person name="Earl A."/>
            <person name="Ward D."/>
            <person name="Feldgarden M."/>
            <person name="Gevers D."/>
            <person name="Huys G."/>
            <person name="Walker B."/>
            <person name="Young S.K."/>
            <person name="Zeng Q."/>
            <person name="Gargeya S."/>
            <person name="Fitzgerald M."/>
            <person name="Haas B."/>
            <person name="Abouelleil A."/>
            <person name="Alvarado L."/>
            <person name="Arachchi H.M."/>
            <person name="Berlin A.M."/>
            <person name="Chapman S.B."/>
            <person name="Goldberg J."/>
            <person name="Griggs A."/>
            <person name="Gujja S."/>
            <person name="Hansen M."/>
            <person name="Howarth C."/>
            <person name="Imamovic A."/>
            <person name="Larimer J."/>
            <person name="McCowen C."/>
            <person name="Montmayeur A."/>
            <person name="Murphy C."/>
            <person name="Neiman D."/>
            <person name="Pearson M."/>
            <person name="Priest M."/>
            <person name="Roberts A."/>
            <person name="Saif S."/>
            <person name="Shea T."/>
            <person name="Sisk P."/>
            <person name="Sykes S."/>
            <person name="Wortman J."/>
            <person name="Nusbaum C."/>
            <person name="Birren B."/>
        </authorList>
    </citation>
    <scope>NUCLEOTIDE SEQUENCE [LARGE SCALE GENOMIC DNA]</scope>
    <source>
        <strain evidence="16 17">ATCC 51267</strain>
    </source>
</reference>
<dbReference type="InterPro" id="IPR023465">
    <property type="entry name" value="Riboflavin_kinase_dom_sf"/>
</dbReference>
<dbReference type="AlphaFoldDB" id="K9EEJ8"/>
<name>K9EEJ8_9LACT</name>
<evidence type="ECO:0000256" key="5">
    <source>
        <dbReference type="ARBA" id="ARBA00022679"/>
    </source>
</evidence>
<keyword evidence="9 14" id="KW-0274">FAD</keyword>
<dbReference type="InterPro" id="IPR004821">
    <property type="entry name" value="Cyt_trans-like"/>
</dbReference>
<keyword evidence="3 14" id="KW-0285">Flavoprotein</keyword>
<dbReference type="CDD" id="cd02064">
    <property type="entry name" value="FAD_synthetase_N"/>
    <property type="match status" value="1"/>
</dbReference>
<dbReference type="InterPro" id="IPR023468">
    <property type="entry name" value="Riboflavin_kinase"/>
</dbReference>
<proteinExistence type="inferred from homology"/>